<sequence length="122" mass="13633">VPSHNLSTTSSVCHDHRKAFRGALLFLSALSRPKGSAARLTVGIGYILLPYRRLAGILYIHPALPPDLSNSNSTPILLREWRIEILFTHGERCCDILHRRRISRVPPTSSALHYPSAARVRC</sequence>
<evidence type="ECO:0000313" key="2">
    <source>
        <dbReference type="Proteomes" id="UP001215598"/>
    </source>
</evidence>
<accession>A0AAD7N8M7</accession>
<keyword evidence="2" id="KW-1185">Reference proteome</keyword>
<protein>
    <submittedName>
        <fullName evidence="1">Uncharacterized protein</fullName>
    </submittedName>
</protein>
<dbReference type="Proteomes" id="UP001215598">
    <property type="component" value="Unassembled WGS sequence"/>
</dbReference>
<name>A0AAD7N8M7_9AGAR</name>
<dbReference type="AlphaFoldDB" id="A0AAD7N8M7"/>
<reference evidence="1" key="1">
    <citation type="submission" date="2023-03" db="EMBL/GenBank/DDBJ databases">
        <title>Massive genome expansion in bonnet fungi (Mycena s.s.) driven by repeated elements and novel gene families across ecological guilds.</title>
        <authorList>
            <consortium name="Lawrence Berkeley National Laboratory"/>
            <person name="Harder C.B."/>
            <person name="Miyauchi S."/>
            <person name="Viragh M."/>
            <person name="Kuo A."/>
            <person name="Thoen E."/>
            <person name="Andreopoulos B."/>
            <person name="Lu D."/>
            <person name="Skrede I."/>
            <person name="Drula E."/>
            <person name="Henrissat B."/>
            <person name="Morin E."/>
            <person name="Kohler A."/>
            <person name="Barry K."/>
            <person name="LaButti K."/>
            <person name="Morin E."/>
            <person name="Salamov A."/>
            <person name="Lipzen A."/>
            <person name="Mereny Z."/>
            <person name="Hegedus B."/>
            <person name="Baldrian P."/>
            <person name="Stursova M."/>
            <person name="Weitz H."/>
            <person name="Taylor A."/>
            <person name="Grigoriev I.V."/>
            <person name="Nagy L.G."/>
            <person name="Martin F."/>
            <person name="Kauserud H."/>
        </authorList>
    </citation>
    <scope>NUCLEOTIDE SEQUENCE</scope>
    <source>
        <strain evidence="1">CBHHK182m</strain>
    </source>
</reference>
<comment type="caution">
    <text evidence="1">The sequence shown here is derived from an EMBL/GenBank/DDBJ whole genome shotgun (WGS) entry which is preliminary data.</text>
</comment>
<organism evidence="1 2">
    <name type="scientific">Mycena metata</name>
    <dbReference type="NCBI Taxonomy" id="1033252"/>
    <lineage>
        <taxon>Eukaryota</taxon>
        <taxon>Fungi</taxon>
        <taxon>Dikarya</taxon>
        <taxon>Basidiomycota</taxon>
        <taxon>Agaricomycotina</taxon>
        <taxon>Agaricomycetes</taxon>
        <taxon>Agaricomycetidae</taxon>
        <taxon>Agaricales</taxon>
        <taxon>Marasmiineae</taxon>
        <taxon>Mycenaceae</taxon>
        <taxon>Mycena</taxon>
    </lineage>
</organism>
<gene>
    <name evidence="1" type="ORF">B0H16DRAFT_1887993</name>
</gene>
<proteinExistence type="predicted"/>
<evidence type="ECO:0000313" key="1">
    <source>
        <dbReference type="EMBL" id="KAJ7749935.1"/>
    </source>
</evidence>
<dbReference type="EMBL" id="JARKIB010000067">
    <property type="protein sequence ID" value="KAJ7749935.1"/>
    <property type="molecule type" value="Genomic_DNA"/>
</dbReference>
<feature type="non-terminal residue" evidence="1">
    <location>
        <position position="1"/>
    </location>
</feature>